<comment type="caution">
    <text evidence="2">The sequence shown here is derived from an EMBL/GenBank/DDBJ whole genome shotgun (WGS) entry which is preliminary data.</text>
</comment>
<evidence type="ECO:0000256" key="1">
    <source>
        <dbReference type="SAM" id="MobiDB-lite"/>
    </source>
</evidence>
<evidence type="ECO:0000313" key="2">
    <source>
        <dbReference type="EMBL" id="KAL0947894.1"/>
    </source>
</evidence>
<evidence type="ECO:0000313" key="3">
    <source>
        <dbReference type="Proteomes" id="UP001556367"/>
    </source>
</evidence>
<keyword evidence="3" id="KW-1185">Reference proteome</keyword>
<accession>A0ABR3IX56</accession>
<feature type="region of interest" description="Disordered" evidence="1">
    <location>
        <begin position="1"/>
        <end position="20"/>
    </location>
</feature>
<dbReference type="EMBL" id="JASNQZ010000014">
    <property type="protein sequence ID" value="KAL0947894.1"/>
    <property type="molecule type" value="Genomic_DNA"/>
</dbReference>
<sequence length="209" mass="23647">MPEPPTVTPELSSSSSADFDHNDPQGLTKEFLAEQFAESVSSCDENELELRNVLFGFFVSLYAMLCPHSNSRVLLLDKLLVVAHKIVDSHNLRSHGSVHLVLFSDMEFISWGLILYPLFDLSEEDAFRVARWLSCIEALGKVNRDDGVCSIQYELEAMLRAVSPKKLMHSSIYQRNQPRKEPARARKQGPSLLRQIFKPSNGRSTGRRV</sequence>
<organism evidence="2 3">
    <name type="scientific">Hohenbuehelia grisea</name>
    <dbReference type="NCBI Taxonomy" id="104357"/>
    <lineage>
        <taxon>Eukaryota</taxon>
        <taxon>Fungi</taxon>
        <taxon>Dikarya</taxon>
        <taxon>Basidiomycota</taxon>
        <taxon>Agaricomycotina</taxon>
        <taxon>Agaricomycetes</taxon>
        <taxon>Agaricomycetidae</taxon>
        <taxon>Agaricales</taxon>
        <taxon>Pleurotineae</taxon>
        <taxon>Pleurotaceae</taxon>
        <taxon>Hohenbuehelia</taxon>
    </lineage>
</organism>
<reference evidence="3" key="1">
    <citation type="submission" date="2024-06" db="EMBL/GenBank/DDBJ databases">
        <title>Multi-omics analyses provide insights into the biosynthesis of the anticancer antibiotic pleurotin in Hohenbuehelia grisea.</title>
        <authorList>
            <person name="Weaver J.A."/>
            <person name="Alberti F."/>
        </authorList>
    </citation>
    <scope>NUCLEOTIDE SEQUENCE [LARGE SCALE GENOMIC DNA]</scope>
    <source>
        <strain evidence="3">T-177</strain>
    </source>
</reference>
<name>A0ABR3IX56_9AGAR</name>
<protein>
    <submittedName>
        <fullName evidence="2">Uncharacterized protein</fullName>
    </submittedName>
</protein>
<gene>
    <name evidence="2" type="ORF">HGRIS_010529</name>
</gene>
<proteinExistence type="predicted"/>
<dbReference type="Proteomes" id="UP001556367">
    <property type="component" value="Unassembled WGS sequence"/>
</dbReference>